<evidence type="ECO:0000259" key="1">
    <source>
        <dbReference type="Pfam" id="PF20472"/>
    </source>
</evidence>
<evidence type="ECO:0000313" key="3">
    <source>
        <dbReference type="Proteomes" id="UP000724268"/>
    </source>
</evidence>
<sequence length="154" mass="17908">MSPRNTRTGAILEYTVLPALERNGYHYFARSVKGRRSQKEPDPRLLPDPFKLLKEHRLDILVLVEGSKVGISAKWQQVKGTAEEKVPMEVLRLLKFIEQGFLDRAYLLLAGEGWTLRDYFLTQEFLDNFCSPDRARLHIVDLDRLLSLINQRQI</sequence>
<dbReference type="RefSeq" id="WP_219760458.1">
    <property type="nucleotide sequence ID" value="NZ_JAHXRS010000029.1"/>
</dbReference>
<reference evidence="2 3" key="1">
    <citation type="submission" date="2021-07" db="EMBL/GenBank/DDBJ databases">
        <title>Thermus aquaticus gen. n. and sp. n., a nonsporulating extreme thermophile.</title>
        <authorList>
            <person name="Hu C.-J."/>
            <person name="Li W.-J."/>
            <person name="Xian W.-D."/>
        </authorList>
    </citation>
    <scope>NUCLEOTIDE SEQUENCE [LARGE SCALE GENOMIC DNA]</scope>
    <source>
        <strain evidence="2 3">SYSU G05001</strain>
    </source>
</reference>
<feature type="domain" description="PD-(D/E)XK nuclease" evidence="1">
    <location>
        <begin position="6"/>
        <end position="150"/>
    </location>
</feature>
<evidence type="ECO:0000313" key="2">
    <source>
        <dbReference type="EMBL" id="MBW6396003.1"/>
    </source>
</evidence>
<accession>A0ABS7A142</accession>
<dbReference type="Proteomes" id="UP000724268">
    <property type="component" value="Unassembled WGS sequence"/>
</dbReference>
<organism evidence="2 3">
    <name type="scientific">Thermus brevis</name>
    <dbReference type="NCBI Taxonomy" id="2862456"/>
    <lineage>
        <taxon>Bacteria</taxon>
        <taxon>Thermotogati</taxon>
        <taxon>Deinococcota</taxon>
        <taxon>Deinococci</taxon>
        <taxon>Thermales</taxon>
        <taxon>Thermaceae</taxon>
        <taxon>Thermus</taxon>
    </lineage>
</organism>
<gene>
    <name evidence="2" type="ORF">KZX47_12700</name>
</gene>
<proteinExistence type="predicted"/>
<dbReference type="InterPro" id="IPR046821">
    <property type="entry name" value="PDDEXK_11"/>
</dbReference>
<keyword evidence="3" id="KW-1185">Reference proteome</keyword>
<dbReference type="Pfam" id="PF20472">
    <property type="entry name" value="PDDEXK_11"/>
    <property type="match status" value="1"/>
</dbReference>
<dbReference type="EMBL" id="JAHXRS010000029">
    <property type="protein sequence ID" value="MBW6396003.1"/>
    <property type="molecule type" value="Genomic_DNA"/>
</dbReference>
<protein>
    <recommendedName>
        <fullName evidence="1">PD-(D/E)XK nuclease domain-containing protein</fullName>
    </recommendedName>
</protein>
<name>A0ABS7A142_9DEIN</name>
<comment type="caution">
    <text evidence="2">The sequence shown here is derived from an EMBL/GenBank/DDBJ whole genome shotgun (WGS) entry which is preliminary data.</text>
</comment>